<dbReference type="InterPro" id="IPR011004">
    <property type="entry name" value="Trimer_LpxA-like_sf"/>
</dbReference>
<dbReference type="GO" id="GO:0016410">
    <property type="term" value="F:N-acyltransferase activity"/>
    <property type="evidence" value="ECO:0007669"/>
    <property type="project" value="InterPro"/>
</dbReference>
<dbReference type="EMBL" id="JBDNCH010000002">
    <property type="protein sequence ID" value="MEN9059822.1"/>
    <property type="molecule type" value="Genomic_DNA"/>
</dbReference>
<dbReference type="GO" id="GO:0103118">
    <property type="term" value="F:UDP-3-O-[(3R)-3-hydroxyacyl]-glucosamine N-acyltransferase activity"/>
    <property type="evidence" value="ECO:0007669"/>
    <property type="project" value="UniProtKB-EC"/>
</dbReference>
<dbReference type="HAMAP" id="MF_00523">
    <property type="entry name" value="LpxD"/>
    <property type="match status" value="1"/>
</dbReference>
<comment type="function">
    <text evidence="7">Catalyzes the N-acylation of UDP-3-O-acylglucosamine using 3-hydroxyacyl-ACP as the acyl donor. Is involved in the biosynthesis of lipid A, a phosphorylated glycolipid that anchors the lipopolysaccharide to the outer membrane of the cell.</text>
</comment>
<dbReference type="GO" id="GO:0016020">
    <property type="term" value="C:membrane"/>
    <property type="evidence" value="ECO:0007669"/>
    <property type="project" value="GOC"/>
</dbReference>
<dbReference type="EC" id="2.3.1.191" evidence="7"/>
<comment type="similarity">
    <text evidence="7">Belongs to the transferase hexapeptide repeat family. LpxD subfamily.</text>
</comment>
<keyword evidence="9" id="KW-1185">Reference proteome</keyword>
<dbReference type="SUPFAM" id="SSF51161">
    <property type="entry name" value="Trimeric LpxA-like enzymes"/>
    <property type="match status" value="1"/>
</dbReference>
<dbReference type="PROSITE" id="PS00101">
    <property type="entry name" value="HEXAPEP_TRANSFERASES"/>
    <property type="match status" value="1"/>
</dbReference>
<evidence type="ECO:0000256" key="2">
    <source>
        <dbReference type="ARBA" id="ARBA00022556"/>
    </source>
</evidence>
<evidence type="ECO:0000256" key="5">
    <source>
        <dbReference type="ARBA" id="ARBA00023098"/>
    </source>
</evidence>
<evidence type="ECO:0000313" key="8">
    <source>
        <dbReference type="EMBL" id="MEN9059822.1"/>
    </source>
</evidence>
<protein>
    <recommendedName>
        <fullName evidence="7">UDP-3-O-acylglucosamine N-acyltransferase</fullName>
        <ecNumber evidence="7">2.3.1.191</ecNumber>
    </recommendedName>
</protein>
<accession>A0AAW9SK57</accession>
<dbReference type="Gene3D" id="3.40.1390.10">
    <property type="entry name" value="MurE/MurF, N-terminal domain"/>
    <property type="match status" value="1"/>
</dbReference>
<evidence type="ECO:0000256" key="4">
    <source>
        <dbReference type="ARBA" id="ARBA00022737"/>
    </source>
</evidence>
<evidence type="ECO:0000256" key="7">
    <source>
        <dbReference type="HAMAP-Rule" id="MF_00523"/>
    </source>
</evidence>
<organism evidence="8 9">
    <name type="scientific">Ponticoccus litoralis</name>
    <dbReference type="NCBI Taxonomy" id="422297"/>
    <lineage>
        <taxon>Bacteria</taxon>
        <taxon>Pseudomonadati</taxon>
        <taxon>Pseudomonadota</taxon>
        <taxon>Alphaproteobacteria</taxon>
        <taxon>Rhodobacterales</taxon>
        <taxon>Roseobacteraceae</taxon>
        <taxon>Ponticoccus</taxon>
    </lineage>
</organism>
<dbReference type="AlphaFoldDB" id="A0AAW9SK57"/>
<comment type="catalytic activity">
    <reaction evidence="7">
        <text>a UDP-3-O-[(3R)-3-hydroxyacyl]-alpha-D-glucosamine + a (3R)-hydroxyacyl-[ACP] = a UDP-2-N,3-O-bis[(3R)-3-hydroxyacyl]-alpha-D-glucosamine + holo-[ACP] + H(+)</text>
        <dbReference type="Rhea" id="RHEA:53836"/>
        <dbReference type="Rhea" id="RHEA-COMP:9685"/>
        <dbReference type="Rhea" id="RHEA-COMP:9945"/>
        <dbReference type="ChEBI" id="CHEBI:15378"/>
        <dbReference type="ChEBI" id="CHEBI:64479"/>
        <dbReference type="ChEBI" id="CHEBI:78827"/>
        <dbReference type="ChEBI" id="CHEBI:137740"/>
        <dbReference type="ChEBI" id="CHEBI:137748"/>
        <dbReference type="EC" id="2.3.1.191"/>
    </reaction>
</comment>
<dbReference type="Pfam" id="PF00132">
    <property type="entry name" value="Hexapep"/>
    <property type="match status" value="1"/>
</dbReference>
<evidence type="ECO:0000313" key="9">
    <source>
        <dbReference type="Proteomes" id="UP001428774"/>
    </source>
</evidence>
<evidence type="ECO:0000256" key="3">
    <source>
        <dbReference type="ARBA" id="ARBA00022679"/>
    </source>
</evidence>
<reference evidence="8 9" key="1">
    <citation type="submission" date="2024-05" db="EMBL/GenBank/DDBJ databases">
        <title>Genome sequence of Ponticoccus litoralis KCCM 90028.</title>
        <authorList>
            <person name="Kim J.M."/>
            <person name="Lee J.K."/>
            <person name="Choi B.J."/>
            <person name="Bayburt H."/>
            <person name="Baek J.H."/>
            <person name="Jeon C.O."/>
        </authorList>
    </citation>
    <scope>NUCLEOTIDE SEQUENCE [LARGE SCALE GENOMIC DNA]</scope>
    <source>
        <strain evidence="8 9">KCCM 90028</strain>
    </source>
</reference>
<dbReference type="NCBIfam" id="NF002060">
    <property type="entry name" value="PRK00892.1"/>
    <property type="match status" value="1"/>
</dbReference>
<dbReference type="CDD" id="cd03352">
    <property type="entry name" value="LbH_LpxD"/>
    <property type="match status" value="1"/>
</dbReference>
<dbReference type="InterPro" id="IPR007691">
    <property type="entry name" value="LpxD"/>
</dbReference>
<comment type="subunit">
    <text evidence="7">Homotrimer.</text>
</comment>
<evidence type="ECO:0000256" key="1">
    <source>
        <dbReference type="ARBA" id="ARBA00022516"/>
    </source>
</evidence>
<comment type="pathway">
    <text evidence="7">Bacterial outer membrane biogenesis; LPS lipid A biosynthesis.</text>
</comment>
<name>A0AAW9SK57_9RHOB</name>
<keyword evidence="5 7" id="KW-0443">Lipid metabolism</keyword>
<dbReference type="NCBIfam" id="TIGR01853">
    <property type="entry name" value="lipid_A_lpxD"/>
    <property type="match status" value="1"/>
</dbReference>
<keyword evidence="1 7" id="KW-0444">Lipid biosynthesis</keyword>
<keyword evidence="6 7" id="KW-0012">Acyltransferase</keyword>
<keyword evidence="4 7" id="KW-0677">Repeat</keyword>
<dbReference type="RefSeq" id="WP_347164966.1">
    <property type="nucleotide sequence ID" value="NZ_JBDNCH010000002.1"/>
</dbReference>
<proteinExistence type="inferred from homology"/>
<keyword evidence="3 7" id="KW-0808">Transferase</keyword>
<dbReference type="InterPro" id="IPR001451">
    <property type="entry name" value="Hexapep"/>
</dbReference>
<sequence length="363" mass="37082">MTYTIQQIAEALGLTAEGNGALTVTGVAEPQSARADELAMASTPKYAEALKDGAARAGFLWAGADWRALGLEAAILPPRPRFSMSALTAMMDRGPGYAASVHPSAVIDPGAELGADVSVGPLAVIGRGARIGAGSVIGPQVFVGEDATLGEGALLHAGVRIMARVRIGARFIAQPGAVIGGDGFSFVTPELSGVEKARQSLGEEGTDSAQSWARIASLGAVTIGDDVEIGANSTVDRGTVRDTMIGSGTKLDNLVTVGHNVVIGRDCLLCGQVGVAGSSVIGDNVVMAGQVGISDNLRVGDRAILGGATVVLSNVPAGRVMLGYPAMKMESHVEAYKGLRRLPRLFREVADLKKAVSKASGND</sequence>
<feature type="active site" description="Proton acceptor" evidence="7">
    <location>
        <position position="259"/>
    </location>
</feature>
<dbReference type="Gene3D" id="2.160.10.10">
    <property type="entry name" value="Hexapeptide repeat proteins"/>
    <property type="match status" value="1"/>
</dbReference>
<gene>
    <name evidence="7 8" type="primary">lpxD</name>
    <name evidence="8" type="ORF">ABFB10_01005</name>
</gene>
<keyword evidence="2 7" id="KW-0441">Lipid A biosynthesis</keyword>
<evidence type="ECO:0000256" key="6">
    <source>
        <dbReference type="ARBA" id="ARBA00023315"/>
    </source>
</evidence>
<comment type="caution">
    <text evidence="8">The sequence shown here is derived from an EMBL/GenBank/DDBJ whole genome shotgun (WGS) entry which is preliminary data.</text>
</comment>
<dbReference type="GO" id="GO:0009245">
    <property type="term" value="P:lipid A biosynthetic process"/>
    <property type="evidence" value="ECO:0007669"/>
    <property type="project" value="UniProtKB-UniRule"/>
</dbReference>
<dbReference type="Proteomes" id="UP001428774">
    <property type="component" value="Unassembled WGS sequence"/>
</dbReference>
<dbReference type="PANTHER" id="PTHR43378">
    <property type="entry name" value="UDP-3-O-ACYLGLUCOSAMINE N-ACYLTRANSFERASE"/>
    <property type="match status" value="1"/>
</dbReference>
<dbReference type="PANTHER" id="PTHR43378:SF2">
    <property type="entry name" value="UDP-3-O-ACYLGLUCOSAMINE N-ACYLTRANSFERASE 1, MITOCHONDRIAL-RELATED"/>
    <property type="match status" value="1"/>
</dbReference>
<dbReference type="InterPro" id="IPR018357">
    <property type="entry name" value="Hexapep_transf_CS"/>
</dbReference>